<dbReference type="CDD" id="cd00010">
    <property type="entry name" value="AAI_LTSS"/>
    <property type="match status" value="1"/>
</dbReference>
<reference evidence="3 4" key="1">
    <citation type="submission" date="2019-11" db="EMBL/GenBank/DDBJ databases">
        <title>Whole genome sequence of Oryza granulata.</title>
        <authorList>
            <person name="Li W."/>
        </authorList>
    </citation>
    <scope>NUCLEOTIDE SEQUENCE [LARGE SCALE GENOMIC DNA]</scope>
    <source>
        <strain evidence="4">cv. Menghai</strain>
        <tissue evidence="3">Leaf</tissue>
    </source>
</reference>
<accession>A0A6G1EBJ1</accession>
<gene>
    <name evidence="3" type="ORF">E2562_020117</name>
</gene>
<proteinExistence type="predicted"/>
<feature type="compositionally biased region" description="Basic and acidic residues" evidence="1">
    <location>
        <begin position="155"/>
        <end position="167"/>
    </location>
</feature>
<keyword evidence="2" id="KW-0812">Transmembrane</keyword>
<dbReference type="EMBL" id="SPHZ02000004">
    <property type="protein sequence ID" value="KAF0921824.1"/>
    <property type="molecule type" value="Genomic_DNA"/>
</dbReference>
<keyword evidence="4" id="KW-1185">Reference proteome</keyword>
<keyword evidence="2" id="KW-1133">Transmembrane helix</keyword>
<feature type="region of interest" description="Disordered" evidence="1">
    <location>
        <begin position="105"/>
        <end position="168"/>
    </location>
</feature>
<evidence type="ECO:0000313" key="3">
    <source>
        <dbReference type="EMBL" id="KAF0921824.1"/>
    </source>
</evidence>
<dbReference type="AlphaFoldDB" id="A0A6G1EBJ1"/>
<comment type="caution">
    <text evidence="3">The sequence shown here is derived from an EMBL/GenBank/DDBJ whole genome shotgun (WGS) entry which is preliminary data.</text>
</comment>
<evidence type="ECO:0000256" key="1">
    <source>
        <dbReference type="SAM" id="MobiDB-lite"/>
    </source>
</evidence>
<keyword evidence="2" id="KW-0472">Membrane</keyword>
<dbReference type="OrthoDB" id="691337at2759"/>
<dbReference type="InterPro" id="IPR036312">
    <property type="entry name" value="Bifun_inhib/LTP/seed_sf"/>
</dbReference>
<organism evidence="3 4">
    <name type="scientific">Oryza meyeriana var. granulata</name>
    <dbReference type="NCBI Taxonomy" id="110450"/>
    <lineage>
        <taxon>Eukaryota</taxon>
        <taxon>Viridiplantae</taxon>
        <taxon>Streptophyta</taxon>
        <taxon>Embryophyta</taxon>
        <taxon>Tracheophyta</taxon>
        <taxon>Spermatophyta</taxon>
        <taxon>Magnoliopsida</taxon>
        <taxon>Liliopsida</taxon>
        <taxon>Poales</taxon>
        <taxon>Poaceae</taxon>
        <taxon>BOP clade</taxon>
        <taxon>Oryzoideae</taxon>
        <taxon>Oryzeae</taxon>
        <taxon>Oryzinae</taxon>
        <taxon>Oryza</taxon>
        <taxon>Oryza meyeriana</taxon>
    </lineage>
</organism>
<dbReference type="Proteomes" id="UP000479710">
    <property type="component" value="Unassembled WGS sequence"/>
</dbReference>
<evidence type="ECO:0000256" key="2">
    <source>
        <dbReference type="SAM" id="Phobius"/>
    </source>
</evidence>
<evidence type="ECO:0000313" key="4">
    <source>
        <dbReference type="Proteomes" id="UP000479710"/>
    </source>
</evidence>
<evidence type="ECO:0008006" key="5">
    <source>
        <dbReference type="Google" id="ProtNLM"/>
    </source>
</evidence>
<name>A0A6G1EBJ1_9ORYZ</name>
<feature type="compositionally biased region" description="Basic and acidic residues" evidence="1">
    <location>
        <begin position="133"/>
        <end position="144"/>
    </location>
</feature>
<protein>
    <recommendedName>
        <fullName evidence="5">Bifunctional inhibitor/plant lipid transfer protein/seed storage helical domain-containing protein</fullName>
    </recommendedName>
</protein>
<sequence length="197" mass="20193">MARAQVMPPSCCAMFQGLDMVPCLQDAGAGGNISGACCSSLNQALDAGRRCLCSLLLSSTGGGGARLLVGLAAALPLALALPGCLLYAPPLASCEVPVKEETDAPQAATASATTVDSPPPQAVVMSSSKKSKRSADRKKADRGMDGSADNSDGGADEKTASRSDARRRTNVGEGIRTYLPTFVVAMAAAFWFNYMIS</sequence>
<feature type="transmembrane region" description="Helical" evidence="2">
    <location>
        <begin position="177"/>
        <end position="196"/>
    </location>
</feature>
<dbReference type="SUPFAM" id="SSF47699">
    <property type="entry name" value="Bifunctional inhibitor/lipid-transfer protein/seed storage 2S albumin"/>
    <property type="match status" value="1"/>
</dbReference>